<accession>A0ACC2RD18</accession>
<evidence type="ECO:0000313" key="2">
    <source>
        <dbReference type="Proteomes" id="UP001231649"/>
    </source>
</evidence>
<dbReference type="EMBL" id="CM056777">
    <property type="protein sequence ID" value="KAJ8738025.1"/>
    <property type="molecule type" value="Genomic_DNA"/>
</dbReference>
<proteinExistence type="predicted"/>
<reference evidence="1" key="1">
    <citation type="submission" date="2023-03" db="EMBL/GenBank/DDBJ databases">
        <title>Chromosome-level genomes of two armyworms, Mythimna separata and Mythimna loreyi, provide insights into the biosynthesis and reception of sex pheromones.</title>
        <authorList>
            <person name="Zhao H."/>
        </authorList>
    </citation>
    <scope>NUCLEOTIDE SEQUENCE</scope>
    <source>
        <strain evidence="1">BeijingLab</strain>
    </source>
</reference>
<evidence type="ECO:0000313" key="1">
    <source>
        <dbReference type="EMBL" id="KAJ8738025.1"/>
    </source>
</evidence>
<dbReference type="Proteomes" id="UP001231649">
    <property type="component" value="Chromosome 1"/>
</dbReference>
<comment type="caution">
    <text evidence="1">The sequence shown here is derived from an EMBL/GenBank/DDBJ whole genome shotgun (WGS) entry which is preliminary data.</text>
</comment>
<protein>
    <submittedName>
        <fullName evidence="1">Uncharacterized protein</fullName>
    </submittedName>
</protein>
<sequence length="189" mass="21632">MDEAIAALNNLPELEKVSENRSNDESAAKTTDPIEEVNFAPPSWLDCLWKVFKEARESCEPTMFSMEHLLYNIGCDKEPVLDIVKRALPLYDQMVREEVFNRQMLHERGLPIVQELLSAREQEPSSSYKVRPQEECDYCRASLFLSKNLDQVVCNSKKAIQILFQTVMTALIVVAAKHLLSTLEKSQIK</sequence>
<name>A0ACC2RD18_9NEOP</name>
<keyword evidence="2" id="KW-1185">Reference proteome</keyword>
<gene>
    <name evidence="1" type="ORF">PYW08_000620</name>
</gene>
<organism evidence="1 2">
    <name type="scientific">Mythimna loreyi</name>
    <dbReference type="NCBI Taxonomy" id="667449"/>
    <lineage>
        <taxon>Eukaryota</taxon>
        <taxon>Metazoa</taxon>
        <taxon>Ecdysozoa</taxon>
        <taxon>Arthropoda</taxon>
        <taxon>Hexapoda</taxon>
        <taxon>Insecta</taxon>
        <taxon>Pterygota</taxon>
        <taxon>Neoptera</taxon>
        <taxon>Endopterygota</taxon>
        <taxon>Lepidoptera</taxon>
        <taxon>Glossata</taxon>
        <taxon>Ditrysia</taxon>
        <taxon>Noctuoidea</taxon>
        <taxon>Noctuidae</taxon>
        <taxon>Noctuinae</taxon>
        <taxon>Hadenini</taxon>
        <taxon>Mythimna</taxon>
    </lineage>
</organism>